<comment type="caution">
    <text evidence="2">The sequence shown here is derived from an EMBL/GenBank/DDBJ whole genome shotgun (WGS) entry which is preliminary data.</text>
</comment>
<dbReference type="AlphaFoldDB" id="A0A5J4UZ03"/>
<name>A0A5J4UZ03_9EUKA</name>
<dbReference type="OrthoDB" id="2329056at2759"/>
<evidence type="ECO:0000313" key="2">
    <source>
        <dbReference type="EMBL" id="KAA6374995.1"/>
    </source>
</evidence>
<accession>A0A5J4UZ03</accession>
<evidence type="ECO:0000313" key="3">
    <source>
        <dbReference type="Proteomes" id="UP000324800"/>
    </source>
</evidence>
<reference evidence="2 3" key="1">
    <citation type="submission" date="2019-03" db="EMBL/GenBank/DDBJ databases">
        <title>Single cell metagenomics reveals metabolic interactions within the superorganism composed of flagellate Streblomastix strix and complex community of Bacteroidetes bacteria on its surface.</title>
        <authorList>
            <person name="Treitli S.C."/>
            <person name="Kolisko M."/>
            <person name="Husnik F."/>
            <person name="Keeling P."/>
            <person name="Hampl V."/>
        </authorList>
    </citation>
    <scope>NUCLEOTIDE SEQUENCE [LARGE SCALE GENOMIC DNA]</scope>
    <source>
        <strain evidence="2">ST1C</strain>
    </source>
</reference>
<feature type="non-terminal residue" evidence="2">
    <location>
        <position position="1"/>
    </location>
</feature>
<evidence type="ECO:0008006" key="4">
    <source>
        <dbReference type="Google" id="ProtNLM"/>
    </source>
</evidence>
<dbReference type="InterPro" id="IPR043136">
    <property type="entry name" value="B30.2/SPRY_sf"/>
</dbReference>
<gene>
    <name evidence="2" type="ORF">EZS28_029479</name>
</gene>
<protein>
    <recommendedName>
        <fullName evidence="4">SPRY domain-containing protein</fullName>
    </recommendedName>
</protein>
<organism evidence="2 3">
    <name type="scientific">Streblomastix strix</name>
    <dbReference type="NCBI Taxonomy" id="222440"/>
    <lineage>
        <taxon>Eukaryota</taxon>
        <taxon>Metamonada</taxon>
        <taxon>Preaxostyla</taxon>
        <taxon>Oxymonadida</taxon>
        <taxon>Streblomastigidae</taxon>
        <taxon>Streblomastix</taxon>
    </lineage>
</organism>
<evidence type="ECO:0000256" key="1">
    <source>
        <dbReference type="SAM" id="MobiDB-lite"/>
    </source>
</evidence>
<dbReference type="Proteomes" id="UP000324800">
    <property type="component" value="Unassembled WGS sequence"/>
</dbReference>
<dbReference type="Gene3D" id="2.60.120.920">
    <property type="match status" value="1"/>
</dbReference>
<dbReference type="EMBL" id="SNRW01011557">
    <property type="protein sequence ID" value="KAA6374995.1"/>
    <property type="molecule type" value="Genomic_DNA"/>
</dbReference>
<feature type="region of interest" description="Disordered" evidence="1">
    <location>
        <begin position="302"/>
        <end position="326"/>
    </location>
</feature>
<sequence length="564" mass="65115">NFQIKSQIISYAGRLRPRDIPDDEKVKSLITLMRLAINFESAEWHGIMAESGTLCGAVAYIIQQRGCEVGESTDWRTLFSPLISLLFNKDEGISKTGKQSLIDAIGVNPEISKALVELGLFDKSSEMLNLTFPASSSSMQKYDGTPSQMIILNILEVVDKVLKSDEESGKKAKQFKSCSERIIRMKLPRPIKLAIQQILIAIEGDSSDNNEEGIQIQLNEAQERIRLLEEQVRQKDEQIRTLQEQSLQKDEQIRIAEQREREKDELIRINQQKDEQIRTLEQQSQLKDEQLRITQQQLIEKDEQIHTAEQREREKDEQIRKQEENIRNEEQLKRDAQEYLRLKDTEIQRLKDDITQLRLVPVPQQPQIINNDEEDKTSELVNTDENGQYLRLESVDGLIRKAVALQDKYPVVVPLNKELNKGIHSVTVKFDKCNQGDHVCLFIGIAKQSHKIICPCKAWEKSNNANMIFYHGHDGWVKFRGDIIYGNAKFSDNQLITMELNMDIGTLHFIVDGVQQPVFVRGIKEKVKLYWEIYYQDSSFTVQSVKLLNAPTVKKLDNEKAIDW</sequence>
<proteinExistence type="predicted"/>